<evidence type="ECO:0000313" key="2">
    <source>
        <dbReference type="Proteomes" id="UP000324800"/>
    </source>
</evidence>
<dbReference type="AlphaFoldDB" id="A0A5J4UVE4"/>
<proteinExistence type="predicted"/>
<dbReference type="OrthoDB" id="2897838at2759"/>
<feature type="non-terminal residue" evidence="1">
    <location>
        <position position="1"/>
    </location>
</feature>
<sequence length="162" mass="18618">PRQDSRAFARDGLAIDWNQQIAQLHPPIPLIGRCLQKILEDKVQTAILITPDWRAQFWKPTLDRLTLQIVDLGPSHLILTPGKHMKQHGWILPPGYMIASVISQNQVKIKQERNYLEMAQTCTRPNKDCKISGAITSRNSLITQPQHITFLREQLVITDWLK</sequence>
<dbReference type="EMBL" id="SNRW01012490">
    <property type="protein sequence ID" value="KAA6373755.1"/>
    <property type="molecule type" value="Genomic_DNA"/>
</dbReference>
<gene>
    <name evidence="1" type="ORF">EZS28_030717</name>
</gene>
<dbReference type="Proteomes" id="UP000324800">
    <property type="component" value="Unassembled WGS sequence"/>
</dbReference>
<accession>A0A5J4UVE4</accession>
<name>A0A5J4UVE4_9EUKA</name>
<reference evidence="1 2" key="1">
    <citation type="submission" date="2019-03" db="EMBL/GenBank/DDBJ databases">
        <title>Single cell metagenomics reveals metabolic interactions within the superorganism composed of flagellate Streblomastix strix and complex community of Bacteroidetes bacteria on its surface.</title>
        <authorList>
            <person name="Treitli S.C."/>
            <person name="Kolisko M."/>
            <person name="Husnik F."/>
            <person name="Keeling P."/>
            <person name="Hampl V."/>
        </authorList>
    </citation>
    <scope>NUCLEOTIDE SEQUENCE [LARGE SCALE GENOMIC DNA]</scope>
    <source>
        <strain evidence="1">ST1C</strain>
    </source>
</reference>
<comment type="caution">
    <text evidence="1">The sequence shown here is derived from an EMBL/GenBank/DDBJ whole genome shotgun (WGS) entry which is preliminary data.</text>
</comment>
<protein>
    <submittedName>
        <fullName evidence="1">Uncharacterized protein</fullName>
    </submittedName>
</protein>
<evidence type="ECO:0000313" key="1">
    <source>
        <dbReference type="EMBL" id="KAA6373755.1"/>
    </source>
</evidence>
<organism evidence="1 2">
    <name type="scientific">Streblomastix strix</name>
    <dbReference type="NCBI Taxonomy" id="222440"/>
    <lineage>
        <taxon>Eukaryota</taxon>
        <taxon>Metamonada</taxon>
        <taxon>Preaxostyla</taxon>
        <taxon>Oxymonadida</taxon>
        <taxon>Streblomastigidae</taxon>
        <taxon>Streblomastix</taxon>
    </lineage>
</organism>